<proteinExistence type="predicted"/>
<dbReference type="KEGG" id="stae:HNV11_01855"/>
<accession>A0A6M5Y4T6</accession>
<reference evidence="1 2" key="1">
    <citation type="submission" date="2020-05" db="EMBL/GenBank/DDBJ databases">
        <title>Genome sequencing of Spirosoma sp. TS118.</title>
        <authorList>
            <person name="Lee J.-H."/>
            <person name="Jeong S."/>
            <person name="Zhao L."/>
            <person name="Jung J.-H."/>
            <person name="Kim M.-K."/>
            <person name="Lim S."/>
        </authorList>
    </citation>
    <scope>NUCLEOTIDE SEQUENCE [LARGE SCALE GENOMIC DNA]</scope>
    <source>
        <strain evidence="1 2">TS118</strain>
    </source>
</reference>
<dbReference type="AlphaFoldDB" id="A0A6M5Y4T6"/>
<name>A0A6M5Y4T6_9BACT</name>
<protein>
    <submittedName>
        <fullName evidence="1">Uncharacterized protein</fullName>
    </submittedName>
</protein>
<evidence type="ECO:0000313" key="2">
    <source>
        <dbReference type="Proteomes" id="UP000502756"/>
    </source>
</evidence>
<evidence type="ECO:0000313" key="1">
    <source>
        <dbReference type="EMBL" id="QJW88211.1"/>
    </source>
</evidence>
<gene>
    <name evidence="1" type="ORF">HNV11_01855</name>
</gene>
<keyword evidence="2" id="KW-1185">Reference proteome</keyword>
<dbReference type="RefSeq" id="WP_171738044.1">
    <property type="nucleotide sequence ID" value="NZ_CP053435.1"/>
</dbReference>
<organism evidence="1 2">
    <name type="scientific">Spirosoma taeanense</name>
    <dbReference type="NCBI Taxonomy" id="2735870"/>
    <lineage>
        <taxon>Bacteria</taxon>
        <taxon>Pseudomonadati</taxon>
        <taxon>Bacteroidota</taxon>
        <taxon>Cytophagia</taxon>
        <taxon>Cytophagales</taxon>
        <taxon>Cytophagaceae</taxon>
        <taxon>Spirosoma</taxon>
    </lineage>
</organism>
<dbReference type="EMBL" id="CP053435">
    <property type="protein sequence ID" value="QJW88211.1"/>
    <property type="molecule type" value="Genomic_DNA"/>
</dbReference>
<sequence>MEALVDDKLTRIQLDELLVGRKTFLVNQNIGEALKFQGIKFWEELTCVGYQPDTQRLTALFQIKQQTGYSGPLCSRSSFEHVRFFVDFGSGFQNMGYVSTKVADITDTPASPPHPLTYAVQLHIEDERYRKALSCNLAVIPTVRAVLSWNVVPSTDPNELPAYGNRLDRKIQLKRKSFFNLAELIDHQQIKIKPDLVASLNLDEPIKALSTQNPSFAELFKQNQTANVPAHRTLFSTAAALSQMATLPANTPLFNVGDIAKVGINIKDITDLLLKDPNKADTTFEELMCVGLNTPADTLSAVVKIKRKSGFNGNLCSRGSKEHVAFWADWDNNGTFEHYIGTTSFDAHDIDNIPAEGLDYAVTLPFNVSDRLRPCKVPQTLRIRAVLSWQTLPSTTDPNLLNYWGNRRDTVVQIRPGIGTKGKVASVVTYVGGVPREDIDPTAFLYNYRPTSPTPANNRPWGGAVSFNGIIDRGGFGGDIRYKILFKPASQPDSFYQPVSLHESIRMYDFGTASFSNDVQTSPDGWFVYRQNPAAGLFNVNNYFATWQAGSLPDGAYTIKFLFTDETSTEQQGDVFTMIIHNTPMTVSPTANTAVDTDFTLDLVIDGGDCHSTSTATPDLNGHVRAIHPYFASWELRLEPQSHVHGAAPSPDDRSYNTLGDTGDANGVWTLNTGPLDPCGYTVSCIAKTRVILNSNPGYFPQYGPKAVGFAKLP</sequence>
<dbReference type="Proteomes" id="UP000502756">
    <property type="component" value="Chromosome"/>
</dbReference>